<evidence type="ECO:0000256" key="1">
    <source>
        <dbReference type="SAM" id="SignalP"/>
    </source>
</evidence>
<organism evidence="5">
    <name type="scientific">Enterobius vermicularis</name>
    <name type="common">Human pinworm</name>
    <dbReference type="NCBI Taxonomy" id="51028"/>
    <lineage>
        <taxon>Eukaryota</taxon>
        <taxon>Metazoa</taxon>
        <taxon>Ecdysozoa</taxon>
        <taxon>Nematoda</taxon>
        <taxon>Chromadorea</taxon>
        <taxon>Rhabditida</taxon>
        <taxon>Spirurina</taxon>
        <taxon>Oxyuridomorpha</taxon>
        <taxon>Oxyuroidea</taxon>
        <taxon>Oxyuridae</taxon>
        <taxon>Enterobius</taxon>
    </lineage>
</organism>
<dbReference type="GO" id="GO:0005230">
    <property type="term" value="F:extracellular ligand-gated monoatomic ion channel activity"/>
    <property type="evidence" value="ECO:0007669"/>
    <property type="project" value="InterPro"/>
</dbReference>
<dbReference type="PROSITE" id="PS51222">
    <property type="entry name" value="DCD"/>
    <property type="match status" value="1"/>
</dbReference>
<dbReference type="WBParaSite" id="EVEC_0000333801-mRNA-1">
    <property type="protein sequence ID" value="EVEC_0000333801-mRNA-1"/>
    <property type="gene ID" value="EVEC_0000333801"/>
</dbReference>
<evidence type="ECO:0000313" key="3">
    <source>
        <dbReference type="EMBL" id="VDD87903.1"/>
    </source>
</evidence>
<feature type="domain" description="DCD" evidence="2">
    <location>
        <begin position="212"/>
        <end position="267"/>
    </location>
</feature>
<feature type="chain" id="PRO_5043122636" evidence="1">
    <location>
        <begin position="18"/>
        <end position="267"/>
    </location>
</feature>
<protein>
    <submittedName>
        <fullName evidence="5">DCD domain-containing protein</fullName>
    </submittedName>
</protein>
<dbReference type="InterPro" id="IPR036734">
    <property type="entry name" value="Neur_chan_lig-bd_sf"/>
</dbReference>
<gene>
    <name evidence="3" type="ORF">EVEC_LOCUS3046</name>
</gene>
<evidence type="ECO:0000313" key="4">
    <source>
        <dbReference type="Proteomes" id="UP000274131"/>
    </source>
</evidence>
<proteinExistence type="predicted"/>
<dbReference type="GO" id="GO:0016020">
    <property type="term" value="C:membrane"/>
    <property type="evidence" value="ECO:0007669"/>
    <property type="project" value="InterPro"/>
</dbReference>
<dbReference type="OrthoDB" id="5801202at2759"/>
<dbReference type="EMBL" id="UXUI01007496">
    <property type="protein sequence ID" value="VDD87903.1"/>
    <property type="molecule type" value="Genomic_DNA"/>
</dbReference>
<sequence>MAAIFVFLISIAAIVDASEGSGAESNIWIEYKDPVVNLNYVNNLLSDYNNAPTNATFQLGYVQTTEEMRQNRLSLTMWTHLDWFLPLQISGAYWGPQQKLKFGLNDQTIINGLPQTVFKNALYFYEHKTPLLNTMLHINKDGRLQLHSKISVDIPCVHFFLILQKNTEYTSCGKKLFGNNSTAQNLGNVICEMRYGSFIKDQSMLTLDWSNEPIDGQTFTCSTGSIPHCTVVDVVTSKRQTKFLNEDYDELVACFLLDYKTFERYGV</sequence>
<dbReference type="InterPro" id="IPR013989">
    <property type="entry name" value="Dev_and_cell_death_domain"/>
</dbReference>
<evidence type="ECO:0000259" key="2">
    <source>
        <dbReference type="PROSITE" id="PS51222"/>
    </source>
</evidence>
<feature type="signal peptide" evidence="1">
    <location>
        <begin position="1"/>
        <end position="17"/>
    </location>
</feature>
<name>A0A0N4V0A6_ENTVE</name>
<dbReference type="Gene3D" id="2.70.170.10">
    <property type="entry name" value="Neurotransmitter-gated ion-channel ligand-binding domain"/>
    <property type="match status" value="1"/>
</dbReference>
<keyword evidence="4" id="KW-1185">Reference proteome</keyword>
<evidence type="ECO:0000313" key="5">
    <source>
        <dbReference type="WBParaSite" id="EVEC_0000333801-mRNA-1"/>
    </source>
</evidence>
<accession>A0A0N4V0A6</accession>
<dbReference type="Proteomes" id="UP000274131">
    <property type="component" value="Unassembled WGS sequence"/>
</dbReference>
<dbReference type="AlphaFoldDB" id="A0A0N4V0A6"/>
<keyword evidence="1" id="KW-0732">Signal</keyword>
<reference evidence="3 4" key="2">
    <citation type="submission" date="2018-10" db="EMBL/GenBank/DDBJ databases">
        <authorList>
            <consortium name="Pathogen Informatics"/>
        </authorList>
    </citation>
    <scope>NUCLEOTIDE SEQUENCE [LARGE SCALE GENOMIC DNA]</scope>
</reference>
<reference evidence="5" key="1">
    <citation type="submission" date="2017-02" db="UniProtKB">
        <authorList>
            <consortium name="WormBaseParasite"/>
        </authorList>
    </citation>
    <scope>IDENTIFICATION</scope>
</reference>